<comment type="caution">
    <text evidence="2">The sequence shown here is derived from an EMBL/GenBank/DDBJ whole genome shotgun (WGS) entry which is preliminary data.</text>
</comment>
<evidence type="ECO:0000259" key="1">
    <source>
        <dbReference type="Pfam" id="PF00814"/>
    </source>
</evidence>
<dbReference type="InterPro" id="IPR000905">
    <property type="entry name" value="Gcp-like_dom"/>
</dbReference>
<dbReference type="CDD" id="cd24032">
    <property type="entry name" value="ASKHA_NBD_TsaB"/>
    <property type="match status" value="1"/>
</dbReference>
<sequence>MLLAIDTSSYVLSCALAQEDKLISEWTVQRRLTHSEQLIPHIDEMMKVSGVLRKDIKYIAISNGPGSFTGLRIGLASAKMMAYIWDIPLIAVDTLQALAYNLKSAQAFILPLIDAQRNNVYASLYSSFKELWQVWENKADSIDNIINEAVKHGGPIIATGEAADLYKDKLISAGIQIAPFHMRCCRAGSVASAAFEKIKNKQFENPLQILPNYIRRSEAEVQWEKKHNQK</sequence>
<dbReference type="GO" id="GO:0005829">
    <property type="term" value="C:cytosol"/>
    <property type="evidence" value="ECO:0007669"/>
    <property type="project" value="TreeGrafter"/>
</dbReference>
<reference evidence="2 3" key="1">
    <citation type="submission" date="2010-11" db="EMBL/GenBank/DDBJ databases">
        <authorList>
            <person name="Durkin A.S."/>
            <person name="Madupu R."/>
            <person name="Torralba M."/>
            <person name="Gillis M."/>
            <person name="Methe B."/>
            <person name="Sutton G."/>
            <person name="Nelson K.E."/>
        </authorList>
    </citation>
    <scope>NUCLEOTIDE SEQUENCE [LARGE SCALE GENOMIC DNA]</scope>
    <source>
        <strain evidence="2 3">UPII 345-E</strain>
    </source>
</reference>
<dbReference type="Pfam" id="PF00814">
    <property type="entry name" value="TsaD"/>
    <property type="match status" value="1"/>
</dbReference>
<evidence type="ECO:0000313" key="2">
    <source>
        <dbReference type="EMBL" id="EFR42132.1"/>
    </source>
</evidence>
<dbReference type="OrthoDB" id="9784166at2"/>
<dbReference type="InterPro" id="IPR043129">
    <property type="entry name" value="ATPase_NBD"/>
</dbReference>
<dbReference type="PANTHER" id="PTHR11735:SF11">
    <property type="entry name" value="TRNA THREONYLCARBAMOYLADENOSINE BIOSYNTHESIS PROTEIN TSAB"/>
    <property type="match status" value="1"/>
</dbReference>
<dbReference type="eggNOG" id="COG1214">
    <property type="taxonomic scope" value="Bacteria"/>
</dbReference>
<name>E4LAD9_9FIRM</name>
<evidence type="ECO:0000313" key="3">
    <source>
        <dbReference type="Proteomes" id="UP000004594"/>
    </source>
</evidence>
<dbReference type="RefSeq" id="WP_007555176.1">
    <property type="nucleotide sequence ID" value="NZ_AENT01000030.1"/>
</dbReference>
<organism evidence="2 3">
    <name type="scientific">Dialister micraerophilus UPII 345-E</name>
    <dbReference type="NCBI Taxonomy" id="910314"/>
    <lineage>
        <taxon>Bacteria</taxon>
        <taxon>Bacillati</taxon>
        <taxon>Bacillota</taxon>
        <taxon>Negativicutes</taxon>
        <taxon>Veillonellales</taxon>
        <taxon>Veillonellaceae</taxon>
        <taxon>Dialister</taxon>
    </lineage>
</organism>
<dbReference type="SUPFAM" id="SSF53067">
    <property type="entry name" value="Actin-like ATPase domain"/>
    <property type="match status" value="2"/>
</dbReference>
<dbReference type="NCBIfam" id="TIGR03725">
    <property type="entry name" value="T6A_YeaZ"/>
    <property type="match status" value="1"/>
</dbReference>
<feature type="domain" description="Gcp-like" evidence="1">
    <location>
        <begin position="33"/>
        <end position="181"/>
    </location>
</feature>
<dbReference type="Proteomes" id="UP000004594">
    <property type="component" value="Unassembled WGS sequence"/>
</dbReference>
<proteinExistence type="predicted"/>
<dbReference type="AlphaFoldDB" id="E4LAD9"/>
<dbReference type="InterPro" id="IPR022496">
    <property type="entry name" value="T6A_TsaB"/>
</dbReference>
<accession>E4LAD9</accession>
<gene>
    <name evidence="2" type="primary">yeaZ</name>
    <name evidence="2" type="ORF">HMPREF9220_0202</name>
</gene>
<protein>
    <submittedName>
        <fullName evidence="2">Universal bacterial protein YeaZ</fullName>
    </submittedName>
</protein>
<dbReference type="GO" id="GO:0002949">
    <property type="term" value="P:tRNA threonylcarbamoyladenosine modification"/>
    <property type="evidence" value="ECO:0007669"/>
    <property type="project" value="InterPro"/>
</dbReference>
<dbReference type="Gene3D" id="3.30.420.40">
    <property type="match status" value="2"/>
</dbReference>
<dbReference type="PANTHER" id="PTHR11735">
    <property type="entry name" value="TRNA N6-ADENOSINE THREONYLCARBAMOYLTRANSFERASE"/>
    <property type="match status" value="1"/>
</dbReference>
<dbReference type="EMBL" id="AENT01000030">
    <property type="protein sequence ID" value="EFR42132.1"/>
    <property type="molecule type" value="Genomic_DNA"/>
</dbReference>